<sequence length="1016" mass="124582">MLFSNGAIFVELTKIRGKFMFFYNKLISLFKKKQEENDFFALFLEEFEKMIIDIKNVPIASWTNNNLPIFKNEYELNKRGIQEKYFQTCTILNKKIQNLLEQRRLILEKKSLKEAKIQDFFNKEVILQKNKNTNQTHYLIKNFHKEIEYKKNRNQKKKIFFLSRLNDTTNHLNNLLIHLEQQKKQAEKKKNVDNELLKKNFYTTDFKLNQKNKNLKQQLDSELKDLETEKINILSQFAKIYHYKMDLYQKNINKSNNIYQIKLDNHNKFFDVIKDNYEKNKIKHQTQKESFFRLERSIPFLNVPFNFAFQKRKNALYAEKLKNELSYLQEITLWKKKYNFINMNHHKTINYLNLEKEKQNEIYQKYRKNVIQKYQEQEQKTKNLFAQKINDVKLQIQVIRNLHLRDIAVWENEKDYQETFFSYRKAILTLKLKKNLLQKNYYFDFFHNKAVFGFKNKSIILQLKLEKIRNSFYDFIKIVELKKEISFLENQRHNYQLLQQDNLHLHQLQEEKKKNFFLKDISLHKTDINQLWQKQFFEKTQLLSSLSNSLEQTQKTNNHNILILKTLKQKITSFQKLFHNKMCLLEENTLNYFQKVIQKDFMKVAANQFKNFCLLHEKKYLFQEQQIKDKIQMIEQMILFSEKQLSFISEKLDKNFQILTDRKKTTPLEQIYHQINFQKKKLSQQSDYLKKKTIKMQKDYEQKRSQYNPQYQKKIHEIKELQQKLFFFWQCCNFEPQTKQIHPLSIVKKKSSAAFFHIWQKTFKKSLQVIWVYYCYQKSFIKRNSLFVDSEKQKLAQNKETKAILLQQDKLTNNILEVLDPFVEKIFFQKEKELFQEIRKKQLQKQKELKQSSQLVKQKITLLNENLKDVLNNLKDSWQNQQKELKNQLLFLEKKDFFQPYQKKQVFLENKKKHIKNKNNLIFKNFALNKKNIFKIFYQKKREIQKKIVKIDQKLKVNQFCWQRIKTSSWKEKFKKIRSKFSLLWKKYKKTREINSRYQKIKKEIKQKIQFEKSIS</sequence>
<accession>R4RMM0</accession>
<evidence type="ECO:0000313" key="3">
    <source>
        <dbReference type="Proteomes" id="UP000013941"/>
    </source>
</evidence>
<feature type="coiled-coil region" evidence="1">
    <location>
        <begin position="165"/>
        <end position="236"/>
    </location>
</feature>
<feature type="coiled-coil region" evidence="1">
    <location>
        <begin position="857"/>
        <end position="895"/>
    </location>
</feature>
<keyword evidence="1" id="KW-0175">Coiled coil</keyword>
<organism evidence="2 3">
    <name type="scientific">Strawberry lethal yellows phytoplasma (CPA) str. NZSb11</name>
    <dbReference type="NCBI Taxonomy" id="980422"/>
    <lineage>
        <taxon>Bacteria</taxon>
        <taxon>Bacillati</taxon>
        <taxon>Mycoplasmatota</taxon>
        <taxon>Mollicutes</taxon>
        <taxon>Acholeplasmatales</taxon>
        <taxon>Acholeplasmataceae</taxon>
        <taxon>Candidatus Phytoplasma</taxon>
        <taxon>16SrXII (Stolbur group)</taxon>
    </lineage>
</organism>
<gene>
    <name evidence="2" type="primary">hmw2</name>
    <name evidence="2" type="ORF">SLY_0649</name>
</gene>
<reference evidence="2 3" key="1">
    <citation type="journal article" date="2013" name="BMC Genomics">
        <title>Comparison of the complete genome sequence of two closely related isolates of 'Candidatus Phytoplasma australiense' reveals genome plasticity.</title>
        <authorList>
            <person name="Andersen M.T."/>
            <person name="Liefting L.W."/>
            <person name="Havukkala I."/>
            <person name="Beever R.E."/>
        </authorList>
    </citation>
    <scope>NUCLEOTIDE SEQUENCE [LARGE SCALE GENOMIC DNA]</scope>
    <source>
        <strain evidence="2 3">NZSb11</strain>
    </source>
</reference>
<dbReference type="HOGENOM" id="CLU_294709_0_0_14"/>
<dbReference type="PATRIC" id="fig|980422.3.peg.596"/>
<name>R4RMM0_PHYAS</name>
<dbReference type="EMBL" id="CP002548">
    <property type="protein sequence ID" value="AGL90565.1"/>
    <property type="molecule type" value="Genomic_DNA"/>
</dbReference>
<dbReference type="KEGG" id="nzs:SLY_0649"/>
<dbReference type="AlphaFoldDB" id="R4RMM0"/>
<evidence type="ECO:0000256" key="1">
    <source>
        <dbReference type="SAM" id="Coils"/>
    </source>
</evidence>
<evidence type="ECO:0000313" key="2">
    <source>
        <dbReference type="EMBL" id="AGL90565.1"/>
    </source>
</evidence>
<protein>
    <submittedName>
        <fullName evidence="2">Cytadherence high molecular weight protein 2</fullName>
    </submittedName>
</protein>
<proteinExistence type="predicted"/>
<dbReference type="Proteomes" id="UP000013941">
    <property type="component" value="Chromosome"/>
</dbReference>
<keyword evidence="3" id="KW-1185">Reference proteome</keyword>